<evidence type="ECO:0000313" key="1">
    <source>
        <dbReference type="EMBL" id="KAH7668964.1"/>
    </source>
</evidence>
<evidence type="ECO:0000313" key="2">
    <source>
        <dbReference type="Proteomes" id="UP000827976"/>
    </source>
</evidence>
<protein>
    <submittedName>
        <fullName evidence="1">Exodeoxyribonuclease III protein</fullName>
        <ecNumber evidence="1">3.1.11.2</ecNumber>
    </submittedName>
</protein>
<name>A0ACB7V6M2_DIOAL</name>
<accession>A0ACB7V6M2</accession>
<proteinExistence type="predicted"/>
<dbReference type="EC" id="3.1.11.2" evidence="1"/>
<dbReference type="Proteomes" id="UP000827976">
    <property type="component" value="Chromosome 11"/>
</dbReference>
<comment type="caution">
    <text evidence="1">The sequence shown here is derived from an EMBL/GenBank/DDBJ whole genome shotgun (WGS) entry which is preliminary data.</text>
</comment>
<keyword evidence="1" id="KW-0378">Hydrolase</keyword>
<dbReference type="EMBL" id="CM037021">
    <property type="protein sequence ID" value="KAH7668964.1"/>
    <property type="molecule type" value="Genomic_DNA"/>
</dbReference>
<organism evidence="1 2">
    <name type="scientific">Dioscorea alata</name>
    <name type="common">Purple yam</name>
    <dbReference type="NCBI Taxonomy" id="55571"/>
    <lineage>
        <taxon>Eukaryota</taxon>
        <taxon>Viridiplantae</taxon>
        <taxon>Streptophyta</taxon>
        <taxon>Embryophyta</taxon>
        <taxon>Tracheophyta</taxon>
        <taxon>Spermatophyta</taxon>
        <taxon>Magnoliopsida</taxon>
        <taxon>Liliopsida</taxon>
        <taxon>Dioscoreales</taxon>
        <taxon>Dioscoreaceae</taxon>
        <taxon>Dioscorea</taxon>
    </lineage>
</organism>
<keyword evidence="2" id="KW-1185">Reference proteome</keyword>
<reference evidence="2" key="1">
    <citation type="journal article" date="2022" name="Nat. Commun.">
        <title>Chromosome evolution and the genetic basis of agronomically important traits in greater yam.</title>
        <authorList>
            <person name="Bredeson J.V."/>
            <person name="Lyons J.B."/>
            <person name="Oniyinde I.O."/>
            <person name="Okereke N.R."/>
            <person name="Kolade O."/>
            <person name="Nnabue I."/>
            <person name="Nwadili C.O."/>
            <person name="Hribova E."/>
            <person name="Parker M."/>
            <person name="Nwogha J."/>
            <person name="Shu S."/>
            <person name="Carlson J."/>
            <person name="Kariba R."/>
            <person name="Muthemba S."/>
            <person name="Knop K."/>
            <person name="Barton G.J."/>
            <person name="Sherwood A.V."/>
            <person name="Lopez-Montes A."/>
            <person name="Asiedu R."/>
            <person name="Jamnadass R."/>
            <person name="Muchugi A."/>
            <person name="Goodstein D."/>
            <person name="Egesi C.N."/>
            <person name="Featherston J."/>
            <person name="Asfaw A."/>
            <person name="Simpson G.G."/>
            <person name="Dolezel J."/>
            <person name="Hendre P.S."/>
            <person name="Van Deynze A."/>
            <person name="Kumar P.L."/>
            <person name="Obidiegwu J.E."/>
            <person name="Bhattacharjee R."/>
            <person name="Rokhsar D.S."/>
        </authorList>
    </citation>
    <scope>NUCLEOTIDE SEQUENCE [LARGE SCALE GENOMIC DNA]</scope>
    <source>
        <strain evidence="2">cv. TDa95/00328</strain>
    </source>
</reference>
<gene>
    <name evidence="1" type="ORF">IHE45_11G045400</name>
</gene>
<sequence>MKILSWNVRGLGRPSKRHLVKGFICSVRADIVCFQESKFEDLHNSTWRSISGSRLNSFEFLLALGSTGGIIIAWDSSHISSTPNSQRNVLNYYRILKPS</sequence>